<evidence type="ECO:0000256" key="3">
    <source>
        <dbReference type="ARBA" id="ARBA00022605"/>
    </source>
</evidence>
<proteinExistence type="inferred from homology"/>
<dbReference type="PANTHER" id="PTHR10314">
    <property type="entry name" value="CYSTATHIONINE BETA-SYNTHASE"/>
    <property type="match status" value="1"/>
</dbReference>
<dbReference type="InterPro" id="IPR050214">
    <property type="entry name" value="Cys_Synth/Cystath_Beta-Synth"/>
</dbReference>
<evidence type="ECO:0000256" key="2">
    <source>
        <dbReference type="ARBA" id="ARBA00007103"/>
    </source>
</evidence>
<feature type="domain" description="Tryptophan synthase beta chain-like PALP" evidence="7">
    <location>
        <begin position="8"/>
        <end position="279"/>
    </location>
</feature>
<dbReference type="Pfam" id="PF00291">
    <property type="entry name" value="PALP"/>
    <property type="match status" value="1"/>
</dbReference>
<dbReference type="GO" id="GO:0016740">
    <property type="term" value="F:transferase activity"/>
    <property type="evidence" value="ECO:0007669"/>
    <property type="project" value="UniProtKB-KW"/>
</dbReference>
<accession>A0A6J6PMH9</accession>
<keyword evidence="6" id="KW-0198">Cysteine biosynthesis</keyword>
<evidence type="ECO:0000256" key="4">
    <source>
        <dbReference type="ARBA" id="ARBA00022679"/>
    </source>
</evidence>
<evidence type="ECO:0000259" key="7">
    <source>
        <dbReference type="Pfam" id="PF00291"/>
    </source>
</evidence>
<keyword evidence="5" id="KW-0663">Pyridoxal phosphate</keyword>
<dbReference type="SUPFAM" id="SSF53686">
    <property type="entry name" value="Tryptophan synthase beta subunit-like PLP-dependent enzymes"/>
    <property type="match status" value="1"/>
</dbReference>
<dbReference type="Gene3D" id="3.40.50.1100">
    <property type="match status" value="2"/>
</dbReference>
<dbReference type="FunFam" id="3.40.50.1100:FF:000016">
    <property type="entry name" value="Cysteine synthase A"/>
    <property type="match status" value="1"/>
</dbReference>
<dbReference type="CDD" id="cd01561">
    <property type="entry name" value="CBS_like"/>
    <property type="match status" value="1"/>
</dbReference>
<name>A0A6J6PMH9_9ZZZZ</name>
<dbReference type="InterPro" id="IPR036052">
    <property type="entry name" value="TrpB-like_PALP_sf"/>
</dbReference>
<dbReference type="InterPro" id="IPR001926">
    <property type="entry name" value="TrpB-like_PALP"/>
</dbReference>
<dbReference type="InterPro" id="IPR001216">
    <property type="entry name" value="P-phosphate_BS"/>
</dbReference>
<keyword evidence="4" id="KW-0808">Transferase</keyword>
<dbReference type="GO" id="GO:0006535">
    <property type="term" value="P:cysteine biosynthetic process from serine"/>
    <property type="evidence" value="ECO:0007669"/>
    <property type="project" value="InterPro"/>
</dbReference>
<dbReference type="AlphaFoldDB" id="A0A6J6PMH9"/>
<reference evidence="8" key="1">
    <citation type="submission" date="2020-05" db="EMBL/GenBank/DDBJ databases">
        <authorList>
            <person name="Chiriac C."/>
            <person name="Salcher M."/>
            <person name="Ghai R."/>
            <person name="Kavagutti S V."/>
        </authorList>
    </citation>
    <scope>NUCLEOTIDE SEQUENCE</scope>
</reference>
<evidence type="ECO:0000256" key="6">
    <source>
        <dbReference type="ARBA" id="ARBA00023192"/>
    </source>
</evidence>
<dbReference type="EMBL" id="CAEZXP010000004">
    <property type="protein sequence ID" value="CAB4700760.1"/>
    <property type="molecule type" value="Genomic_DNA"/>
</dbReference>
<sequence length="305" mass="32602">MVADDLLGLIGNTPLVALHRLSPPGRTIYAKLEGQNPTGSAKDRIALKMVDMANLEPGAELLEPSSGNTGIALALVAKLRGHKLTVVMPANSTKERRQILELYGATIIDSPADQGSNGAVRLAQQIAAENPKYTMLFQYENEGNPLAHYEGTGAEIVRDLPHVDAFVAGLGTGGTLMGTGRRLREAFPNIVIAAAEPMLGDPVMGLRSLDDGYVPPILDISLLDRKILVSNTESVVAVRALLDKEGIFGGVSAGAAVHVARKIANELPEGSTVVTVLADAGWKYLSADFWNEDDVEESMERTLWW</sequence>
<protein>
    <submittedName>
        <fullName evidence="8">Unannotated protein</fullName>
    </submittedName>
</protein>
<evidence type="ECO:0000313" key="8">
    <source>
        <dbReference type="EMBL" id="CAB4700760.1"/>
    </source>
</evidence>
<comment type="similarity">
    <text evidence="2">Belongs to the cysteine synthase/cystathionine beta-synthase family.</text>
</comment>
<gene>
    <name evidence="8" type="ORF">UFOPK2399_01338</name>
</gene>
<keyword evidence="3" id="KW-0028">Amino-acid biosynthesis</keyword>
<evidence type="ECO:0000256" key="1">
    <source>
        <dbReference type="ARBA" id="ARBA00001933"/>
    </source>
</evidence>
<organism evidence="8">
    <name type="scientific">freshwater metagenome</name>
    <dbReference type="NCBI Taxonomy" id="449393"/>
    <lineage>
        <taxon>unclassified sequences</taxon>
        <taxon>metagenomes</taxon>
        <taxon>ecological metagenomes</taxon>
    </lineage>
</organism>
<evidence type="ECO:0000256" key="5">
    <source>
        <dbReference type="ARBA" id="ARBA00022898"/>
    </source>
</evidence>
<comment type="cofactor">
    <cofactor evidence="1">
        <name>pyridoxal 5'-phosphate</name>
        <dbReference type="ChEBI" id="CHEBI:597326"/>
    </cofactor>
</comment>
<dbReference type="PROSITE" id="PS00901">
    <property type="entry name" value="CYS_SYNTHASE"/>
    <property type="match status" value="1"/>
</dbReference>